<sequence>MGDHNGFQVDLEALGKASQGVNDAIAALEAELPWPVKKLGNDGHGVAMMTLSEVDAGSALLASALRKFCGKWNYGVKFLVEEGAAAAAALSDTRTEYQKAEQAALDAFKKIVVAVGDDPMADLNAAPQQSIEQLAVNLTPEGLPQQAVSHVLNDSGANTRVGG</sequence>
<comment type="caution">
    <text evidence="1">The sequence shown here is derived from an EMBL/GenBank/DDBJ whole genome shotgun (WGS) entry which is preliminary data.</text>
</comment>
<evidence type="ECO:0000313" key="2">
    <source>
        <dbReference type="Proteomes" id="UP000323946"/>
    </source>
</evidence>
<dbReference type="OrthoDB" id="3262422at2"/>
<dbReference type="Proteomes" id="UP000323946">
    <property type="component" value="Unassembled WGS sequence"/>
</dbReference>
<reference evidence="1 2" key="1">
    <citation type="submission" date="2019-09" db="EMBL/GenBank/DDBJ databases">
        <title>Draft genome sequence of the thermophilic Saccharopolyspora hirsuta VKM Ac-666T.</title>
        <authorList>
            <person name="Lobastova T.G."/>
            <person name="Fokina V."/>
            <person name="Bragin E.Y."/>
            <person name="Shtratnikova V.Y."/>
            <person name="Starodumova I.P."/>
            <person name="Tarlachkov S.V."/>
            <person name="Donova M.V."/>
        </authorList>
    </citation>
    <scope>NUCLEOTIDE SEQUENCE [LARGE SCALE GENOMIC DNA]</scope>
    <source>
        <strain evidence="1 2">VKM Ac-666</strain>
    </source>
</reference>
<evidence type="ECO:0000313" key="1">
    <source>
        <dbReference type="EMBL" id="KAA5829223.1"/>
    </source>
</evidence>
<dbReference type="EMBL" id="VWPH01000013">
    <property type="protein sequence ID" value="KAA5829223.1"/>
    <property type="molecule type" value="Genomic_DNA"/>
</dbReference>
<proteinExistence type="predicted"/>
<dbReference type="AlphaFoldDB" id="A0A5M7BJM8"/>
<keyword evidence="2" id="KW-1185">Reference proteome</keyword>
<accession>A0A5M7BJM8</accession>
<organism evidence="1 2">
    <name type="scientific">Saccharopolyspora hirsuta</name>
    <dbReference type="NCBI Taxonomy" id="1837"/>
    <lineage>
        <taxon>Bacteria</taxon>
        <taxon>Bacillati</taxon>
        <taxon>Actinomycetota</taxon>
        <taxon>Actinomycetes</taxon>
        <taxon>Pseudonocardiales</taxon>
        <taxon>Pseudonocardiaceae</taxon>
        <taxon>Saccharopolyspora</taxon>
    </lineage>
</organism>
<protein>
    <submittedName>
        <fullName evidence="1">Uncharacterized protein</fullName>
    </submittedName>
</protein>
<dbReference type="RefSeq" id="WP_150069507.1">
    <property type="nucleotide sequence ID" value="NZ_JBEPDJ010000012.1"/>
</dbReference>
<name>A0A5M7BJM8_SACHI</name>
<gene>
    <name evidence="1" type="ORF">F1721_26525</name>
</gene>